<evidence type="ECO:0000256" key="7">
    <source>
        <dbReference type="RuleBase" id="RU003346"/>
    </source>
</evidence>
<dbReference type="PANTHER" id="PTHR48022:SF37">
    <property type="entry name" value="MAJOR FACILITATOR SUPERFAMILY (MFS) PROFILE DOMAIN-CONTAINING PROTEIN-RELATED"/>
    <property type="match status" value="1"/>
</dbReference>
<dbReference type="Proteomes" id="UP001140510">
    <property type="component" value="Unassembled WGS sequence"/>
</dbReference>
<dbReference type="InterPro" id="IPR005828">
    <property type="entry name" value="MFS_sugar_transport-like"/>
</dbReference>
<dbReference type="InterPro" id="IPR036259">
    <property type="entry name" value="MFS_trans_sf"/>
</dbReference>
<protein>
    <recommendedName>
        <fullName evidence="9">Major facilitator superfamily (MFS) profile domain-containing protein</fullName>
    </recommendedName>
</protein>
<dbReference type="PANTHER" id="PTHR48022">
    <property type="entry name" value="PLASTIDIC GLUCOSE TRANSPORTER 4"/>
    <property type="match status" value="1"/>
</dbReference>
<feature type="transmembrane region" description="Helical" evidence="8">
    <location>
        <begin position="444"/>
        <end position="465"/>
    </location>
</feature>
<dbReference type="InterPro" id="IPR003663">
    <property type="entry name" value="Sugar/inositol_transpt"/>
</dbReference>
<name>A0A9W8ZDC8_9PLEO</name>
<proteinExistence type="inferred from homology"/>
<dbReference type="Pfam" id="PF00083">
    <property type="entry name" value="Sugar_tr"/>
    <property type="match status" value="1"/>
</dbReference>
<evidence type="ECO:0000256" key="5">
    <source>
        <dbReference type="ARBA" id="ARBA00022989"/>
    </source>
</evidence>
<dbReference type="InterPro" id="IPR020846">
    <property type="entry name" value="MFS_dom"/>
</dbReference>
<dbReference type="PRINTS" id="PR00171">
    <property type="entry name" value="SUGRTRNSPORT"/>
</dbReference>
<sequence length="533" mass="58440">MRPGVYQFLVGCFASLGSFLFGYDLAVIAEVVASDSFKSLFLQQNANSRSGTVVALFTAGCFFGAFGAGFTDKLGRRGTILMASCIFVVGGIIQTAGVVIGMLYAGRFMCVVHLLAPRGPKLISEDSAGFGVGFLTMIIPIYQAEITHRRIRGKVTSLQQLFNAVGQIFASWIGYGCYQKWAGTGDSREWRIPLAIQVIPALFLGSLIYMFPESPRWLCDHDRADEGLRNLALLHAHGDITELYVVAEFDLIQAQIQAEHMEKKKTYFDLVRDWPNLRRTMLACFIQAECQMTGVSAIQYFSPQIYAQMGIGTSQSLLFNGVNAIIAFAGTSVCILAIDRVGRRPLEIYGAGLMCVTFLINAILIKQFPASAPSTGAHWAFVALTWVFNFVFFVTSGPLSWAIPAELFGTALRMKGVSVGAMTSFAFNTMIGQVTPIAVSAIGWRFYIVFIVCNFVNGVVFWAFLPETKGLSLEDMDTLFYESPTFVPGSKWVPPHSSLDEDARRVKDAEVYMDGVVTAKYKATGVEHIEGGS</sequence>
<dbReference type="InterPro" id="IPR050360">
    <property type="entry name" value="MFS_Sugar_Transporters"/>
</dbReference>
<feature type="transmembrane region" description="Helical" evidence="8">
    <location>
        <begin position="377"/>
        <end position="395"/>
    </location>
</feature>
<keyword evidence="5 8" id="KW-1133">Transmembrane helix</keyword>
<evidence type="ECO:0000259" key="9">
    <source>
        <dbReference type="PROSITE" id="PS50850"/>
    </source>
</evidence>
<dbReference type="NCBIfam" id="TIGR00879">
    <property type="entry name" value="SP"/>
    <property type="match status" value="1"/>
</dbReference>
<dbReference type="SUPFAM" id="SSF103473">
    <property type="entry name" value="MFS general substrate transporter"/>
    <property type="match status" value="1"/>
</dbReference>
<feature type="transmembrane region" description="Helical" evidence="8">
    <location>
        <begin position="317"/>
        <end position="339"/>
    </location>
</feature>
<keyword evidence="6 8" id="KW-0472">Membrane</keyword>
<keyword evidence="4 8" id="KW-0812">Transmembrane</keyword>
<dbReference type="AlphaFoldDB" id="A0A9W8ZDC8"/>
<comment type="subcellular location">
    <subcellularLocation>
        <location evidence="1">Membrane</location>
        <topology evidence="1">Multi-pass membrane protein</topology>
    </subcellularLocation>
</comment>
<feature type="domain" description="Major facilitator superfamily (MFS) profile" evidence="9">
    <location>
        <begin position="10"/>
        <end position="469"/>
    </location>
</feature>
<dbReference type="Gene3D" id="1.20.1250.20">
    <property type="entry name" value="MFS general substrate transporter like domains"/>
    <property type="match status" value="1"/>
</dbReference>
<comment type="similarity">
    <text evidence="2 7">Belongs to the major facilitator superfamily. Sugar transporter (TC 2.A.1.1) family.</text>
</comment>
<feature type="transmembrane region" description="Helical" evidence="8">
    <location>
        <begin position="416"/>
        <end position="438"/>
    </location>
</feature>
<dbReference type="FunFam" id="1.20.1250.20:FF:000090">
    <property type="entry name" value="MFS sugar transporter, putative"/>
    <property type="match status" value="1"/>
</dbReference>
<feature type="transmembrane region" description="Helical" evidence="8">
    <location>
        <begin position="346"/>
        <end position="365"/>
    </location>
</feature>
<evidence type="ECO:0000256" key="4">
    <source>
        <dbReference type="ARBA" id="ARBA00022692"/>
    </source>
</evidence>
<evidence type="ECO:0000256" key="3">
    <source>
        <dbReference type="ARBA" id="ARBA00022448"/>
    </source>
</evidence>
<reference evidence="10" key="1">
    <citation type="submission" date="2022-10" db="EMBL/GenBank/DDBJ databases">
        <title>Tapping the CABI collections for fungal endophytes: first genome assemblies for Collariella, Neodidymelliopsis, Ascochyta clinopodiicola, Didymella pomorum, Didymosphaeria variabile, Neocosmospora piperis and Neocucurbitaria cava.</title>
        <authorList>
            <person name="Hill R."/>
        </authorList>
    </citation>
    <scope>NUCLEOTIDE SEQUENCE</scope>
    <source>
        <strain evidence="10">IMI 355091</strain>
    </source>
</reference>
<comment type="caution">
    <text evidence="10">The sequence shown here is derived from an EMBL/GenBank/DDBJ whole genome shotgun (WGS) entry which is preliminary data.</text>
</comment>
<dbReference type="OrthoDB" id="6612291at2759"/>
<dbReference type="PROSITE" id="PS50850">
    <property type="entry name" value="MFS"/>
    <property type="match status" value="1"/>
</dbReference>
<organism evidence="10 11">
    <name type="scientific">Didymella pomorum</name>
    <dbReference type="NCBI Taxonomy" id="749634"/>
    <lineage>
        <taxon>Eukaryota</taxon>
        <taxon>Fungi</taxon>
        <taxon>Dikarya</taxon>
        <taxon>Ascomycota</taxon>
        <taxon>Pezizomycotina</taxon>
        <taxon>Dothideomycetes</taxon>
        <taxon>Pleosporomycetidae</taxon>
        <taxon>Pleosporales</taxon>
        <taxon>Pleosporineae</taxon>
        <taxon>Didymellaceae</taxon>
        <taxon>Didymella</taxon>
    </lineage>
</organism>
<evidence type="ECO:0000313" key="10">
    <source>
        <dbReference type="EMBL" id="KAJ4404075.1"/>
    </source>
</evidence>
<feature type="transmembrane region" description="Helical" evidence="8">
    <location>
        <begin position="83"/>
        <end position="107"/>
    </location>
</feature>
<dbReference type="EMBL" id="JAPEVA010000046">
    <property type="protein sequence ID" value="KAJ4404075.1"/>
    <property type="molecule type" value="Genomic_DNA"/>
</dbReference>
<feature type="transmembrane region" description="Helical" evidence="8">
    <location>
        <begin position="53"/>
        <end position="71"/>
    </location>
</feature>
<evidence type="ECO:0000256" key="2">
    <source>
        <dbReference type="ARBA" id="ARBA00010992"/>
    </source>
</evidence>
<feature type="transmembrane region" description="Helical" evidence="8">
    <location>
        <begin position="127"/>
        <end position="144"/>
    </location>
</feature>
<dbReference type="GO" id="GO:0016020">
    <property type="term" value="C:membrane"/>
    <property type="evidence" value="ECO:0007669"/>
    <property type="project" value="UniProtKB-SubCell"/>
</dbReference>
<evidence type="ECO:0000256" key="1">
    <source>
        <dbReference type="ARBA" id="ARBA00004141"/>
    </source>
</evidence>
<evidence type="ECO:0000313" key="11">
    <source>
        <dbReference type="Proteomes" id="UP001140510"/>
    </source>
</evidence>
<gene>
    <name evidence="10" type="ORF">N0V91_006185</name>
</gene>
<evidence type="ECO:0000256" key="8">
    <source>
        <dbReference type="SAM" id="Phobius"/>
    </source>
</evidence>
<evidence type="ECO:0000256" key="6">
    <source>
        <dbReference type="ARBA" id="ARBA00023136"/>
    </source>
</evidence>
<keyword evidence="3 7" id="KW-0813">Transport</keyword>
<keyword evidence="11" id="KW-1185">Reference proteome</keyword>
<dbReference type="GO" id="GO:0005351">
    <property type="term" value="F:carbohydrate:proton symporter activity"/>
    <property type="evidence" value="ECO:0007669"/>
    <property type="project" value="TreeGrafter"/>
</dbReference>
<accession>A0A9W8ZDC8</accession>